<organism evidence="3 4">
    <name type="scientific">Streptomyces violaceolatus</name>
    <dbReference type="NCBI Taxonomy" id="67378"/>
    <lineage>
        <taxon>Bacteria</taxon>
        <taxon>Bacillati</taxon>
        <taxon>Actinomycetota</taxon>
        <taxon>Actinomycetes</taxon>
        <taxon>Kitasatosporales</taxon>
        <taxon>Streptomycetaceae</taxon>
        <taxon>Streptomyces</taxon>
        <taxon>Streptomyces violaceoruber group</taxon>
    </lineage>
</organism>
<proteinExistence type="predicted"/>
<evidence type="ECO:0000313" key="4">
    <source>
        <dbReference type="Proteomes" id="UP001499989"/>
    </source>
</evidence>
<evidence type="ECO:0000256" key="2">
    <source>
        <dbReference type="SAM" id="Phobius"/>
    </source>
</evidence>
<feature type="region of interest" description="Disordered" evidence="1">
    <location>
        <begin position="1"/>
        <end position="31"/>
    </location>
</feature>
<protein>
    <recommendedName>
        <fullName evidence="5">Transmembrane protein</fullName>
    </recommendedName>
</protein>
<evidence type="ECO:0008006" key="5">
    <source>
        <dbReference type="Google" id="ProtNLM"/>
    </source>
</evidence>
<feature type="compositionally biased region" description="Basic residues" evidence="1">
    <location>
        <begin position="1"/>
        <end position="14"/>
    </location>
</feature>
<gene>
    <name evidence="3" type="ORF">GCM10010310_18430</name>
</gene>
<name>A0ABN3SF61_9ACTN</name>
<feature type="transmembrane region" description="Helical" evidence="2">
    <location>
        <begin position="111"/>
        <end position="131"/>
    </location>
</feature>
<feature type="transmembrane region" description="Helical" evidence="2">
    <location>
        <begin position="157"/>
        <end position="179"/>
    </location>
</feature>
<reference evidence="3 4" key="1">
    <citation type="journal article" date="2019" name="Int. J. Syst. Evol. Microbiol.">
        <title>The Global Catalogue of Microorganisms (GCM) 10K type strain sequencing project: providing services to taxonomists for standard genome sequencing and annotation.</title>
        <authorList>
            <consortium name="The Broad Institute Genomics Platform"/>
            <consortium name="The Broad Institute Genome Sequencing Center for Infectious Disease"/>
            <person name="Wu L."/>
            <person name="Ma J."/>
        </authorList>
    </citation>
    <scope>NUCLEOTIDE SEQUENCE [LARGE SCALE GENOMIC DNA]</scope>
    <source>
        <strain evidence="3 4">JCM 4531</strain>
    </source>
</reference>
<dbReference type="EMBL" id="BAAASK010000003">
    <property type="protein sequence ID" value="GAA2675669.1"/>
    <property type="molecule type" value="Genomic_DNA"/>
</dbReference>
<feature type="transmembrane region" description="Helical" evidence="2">
    <location>
        <begin position="85"/>
        <end position="105"/>
    </location>
</feature>
<keyword evidence="2" id="KW-0812">Transmembrane</keyword>
<evidence type="ECO:0000313" key="3">
    <source>
        <dbReference type="EMBL" id="GAA2675669.1"/>
    </source>
</evidence>
<sequence length="180" mass="18870">MRGARGGRRGRGRTFWHGGRTRQDIEKDDEKDEVSAMDTTWAAVAGAVTFLWLGMVLAISFLEAPLKFRAPGVTIPIGLGIGRMVFRALNLAEAVLAAAVVVAVATGGPSAAVVTLTAVAVAVLAVQLAVVRPRLNRRSDAVLAGEDPAENRSGAHLYYVALEIVKVLALLALGCTVLSV</sequence>
<keyword evidence="2" id="KW-1133">Transmembrane helix</keyword>
<evidence type="ECO:0000256" key="1">
    <source>
        <dbReference type="SAM" id="MobiDB-lite"/>
    </source>
</evidence>
<feature type="transmembrane region" description="Helical" evidence="2">
    <location>
        <begin position="41"/>
        <end position="64"/>
    </location>
</feature>
<accession>A0ABN3SF61</accession>
<comment type="caution">
    <text evidence="3">The sequence shown here is derived from an EMBL/GenBank/DDBJ whole genome shotgun (WGS) entry which is preliminary data.</text>
</comment>
<keyword evidence="4" id="KW-1185">Reference proteome</keyword>
<dbReference type="Proteomes" id="UP001499989">
    <property type="component" value="Unassembled WGS sequence"/>
</dbReference>
<keyword evidence="2" id="KW-0472">Membrane</keyword>